<keyword evidence="2" id="KW-1185">Reference proteome</keyword>
<reference evidence="3" key="2">
    <citation type="submission" date="2025-04" db="UniProtKB">
        <authorList>
            <consortium name="RefSeq"/>
        </authorList>
    </citation>
    <scope>IDENTIFICATION</scope>
</reference>
<dbReference type="EnsemblMetazoa" id="XM_017126368.2">
    <property type="protein sequence ID" value="XP_016981857.1"/>
    <property type="gene ID" value="LOC108046576"/>
</dbReference>
<organism evidence="3">
    <name type="scientific">Drosophila rhopaloa</name>
    <name type="common">Fruit fly</name>
    <dbReference type="NCBI Taxonomy" id="1041015"/>
    <lineage>
        <taxon>Eukaryota</taxon>
        <taxon>Metazoa</taxon>
        <taxon>Ecdysozoa</taxon>
        <taxon>Arthropoda</taxon>
        <taxon>Hexapoda</taxon>
        <taxon>Insecta</taxon>
        <taxon>Pterygota</taxon>
        <taxon>Neoptera</taxon>
        <taxon>Endopterygota</taxon>
        <taxon>Diptera</taxon>
        <taxon>Brachycera</taxon>
        <taxon>Muscomorpha</taxon>
        <taxon>Ephydroidea</taxon>
        <taxon>Drosophilidae</taxon>
        <taxon>Drosophila</taxon>
        <taxon>Sophophora</taxon>
    </lineage>
</organism>
<dbReference type="RefSeq" id="XP_016981857.1">
    <property type="nucleotide sequence ID" value="XM_017126368.1"/>
</dbReference>
<dbReference type="OrthoDB" id="8052122at2759"/>
<reference evidence="1" key="3">
    <citation type="submission" date="2025-05" db="UniProtKB">
        <authorList>
            <consortium name="EnsemblMetazoa"/>
        </authorList>
    </citation>
    <scope>IDENTIFICATION</scope>
</reference>
<name>A0A6P4EUQ8_DRORH</name>
<evidence type="ECO:0000313" key="2">
    <source>
        <dbReference type="Proteomes" id="UP001652680"/>
    </source>
</evidence>
<dbReference type="Proteomes" id="UP001652680">
    <property type="component" value="Unassembled WGS sequence"/>
</dbReference>
<evidence type="ECO:0000313" key="3">
    <source>
        <dbReference type="RefSeq" id="XP_016981857.1"/>
    </source>
</evidence>
<gene>
    <name evidence="3" type="primary">LOC108046576</name>
    <name evidence="1" type="synonym">108046576</name>
</gene>
<reference evidence="2" key="1">
    <citation type="journal article" date="2021" name="Elife">
        <title>Highly contiguous assemblies of 101 drosophilid genomes.</title>
        <authorList>
            <person name="Kim B.Y."/>
            <person name="Wang J.R."/>
            <person name="Miller D.E."/>
            <person name="Barmina O."/>
            <person name="Delaney E."/>
            <person name="Thompson A."/>
            <person name="Comeault A.A."/>
            <person name="Peede D."/>
            <person name="D'Agostino E.R."/>
            <person name="Pelaez J."/>
            <person name="Aguilar J.M."/>
            <person name="Haji D."/>
            <person name="Matsunaga T."/>
            <person name="Armstrong E.E."/>
            <person name="Zych M."/>
            <person name="Ogawa Y."/>
            <person name="Stamenkovic-Radak M."/>
            <person name="Jelic M."/>
            <person name="Veselinovic M.S."/>
            <person name="Tanaskovic M."/>
            <person name="Eric P."/>
            <person name="Gao J.J."/>
            <person name="Katoh T.K."/>
            <person name="Toda M.J."/>
            <person name="Watabe H."/>
            <person name="Watada M."/>
            <person name="Davis J.S."/>
            <person name="Moyle L.C."/>
            <person name="Manoli G."/>
            <person name="Bertolini E."/>
            <person name="Kostal V."/>
            <person name="Hawley R.S."/>
            <person name="Takahashi A."/>
            <person name="Jones C.D."/>
            <person name="Price D.K."/>
            <person name="Whiteman N."/>
            <person name="Kopp A."/>
            <person name="Matute D.R."/>
            <person name="Petrov D.A."/>
        </authorList>
    </citation>
    <scope>NUCLEOTIDE SEQUENCE [LARGE SCALE GENOMIC DNA]</scope>
</reference>
<accession>A0A6P4EUQ8</accession>
<dbReference type="AlphaFoldDB" id="A0A6P4EUQ8"/>
<evidence type="ECO:0000313" key="1">
    <source>
        <dbReference type="EnsemblMetazoa" id="XP_016981857.1"/>
    </source>
</evidence>
<dbReference type="GeneID" id="108046576"/>
<protein>
    <submittedName>
        <fullName evidence="3">Uncharacterized protein LOC108046576</fullName>
    </submittedName>
</protein>
<sequence length="200" mass="22930">MVNSEPFYQTNIFRKRRAMDPAKVIGKLREQVGMEHKSRRSFPKVWTQISDKQTNKFYHQNEIDSQLMEQLKLQDLCPILHNNQGESSFVSPEMYKNLLAVCRCRRSRRGQHMGKCLQRTLSPDYQPSMIPKNPNRRGTIEVNNVSGPMSVPRTSNSCIGFVGISEIYLKLERSMQYASPAHSMPGPRVTAVPYSNIIIG</sequence>
<proteinExistence type="predicted"/>